<dbReference type="Proteomes" id="UP000748308">
    <property type="component" value="Unassembled WGS sequence"/>
</dbReference>
<dbReference type="EMBL" id="VGIY01000421">
    <property type="protein sequence ID" value="MBM3318623.1"/>
    <property type="molecule type" value="Genomic_DNA"/>
</dbReference>
<evidence type="ECO:0000256" key="2">
    <source>
        <dbReference type="ARBA" id="ARBA00023012"/>
    </source>
</evidence>
<dbReference type="Pfam" id="PF00072">
    <property type="entry name" value="Response_reg"/>
    <property type="match status" value="1"/>
</dbReference>
<keyword evidence="2" id="KW-0902">Two-component regulatory system</keyword>
<protein>
    <submittedName>
        <fullName evidence="5">Response regulator</fullName>
    </submittedName>
</protein>
<organism evidence="5 6">
    <name type="scientific">Eiseniibacteriota bacterium</name>
    <dbReference type="NCBI Taxonomy" id="2212470"/>
    <lineage>
        <taxon>Bacteria</taxon>
        <taxon>Candidatus Eiseniibacteriota</taxon>
    </lineage>
</organism>
<evidence type="ECO:0000313" key="5">
    <source>
        <dbReference type="EMBL" id="MBM3318623.1"/>
    </source>
</evidence>
<feature type="domain" description="Response regulatory" evidence="4">
    <location>
        <begin position="9"/>
        <end position="125"/>
    </location>
</feature>
<dbReference type="InterPro" id="IPR011006">
    <property type="entry name" value="CheY-like_superfamily"/>
</dbReference>
<keyword evidence="1 3" id="KW-0597">Phosphoprotein</keyword>
<dbReference type="InterPro" id="IPR001789">
    <property type="entry name" value="Sig_transdc_resp-reg_receiver"/>
</dbReference>
<gene>
    <name evidence="5" type="ORF">FJY75_12300</name>
</gene>
<comment type="caution">
    <text evidence="5">The sequence shown here is derived from an EMBL/GenBank/DDBJ whole genome shotgun (WGS) entry which is preliminary data.</text>
</comment>
<evidence type="ECO:0000256" key="1">
    <source>
        <dbReference type="ARBA" id="ARBA00022553"/>
    </source>
</evidence>
<reference evidence="5" key="1">
    <citation type="submission" date="2019-03" db="EMBL/GenBank/DDBJ databases">
        <title>Lake Tanganyika Metagenome-Assembled Genomes (MAGs).</title>
        <authorList>
            <person name="Tran P."/>
        </authorList>
    </citation>
    <scope>NUCLEOTIDE SEQUENCE</scope>
    <source>
        <strain evidence="5">M_DeepCast_400m_m2_100</strain>
    </source>
</reference>
<dbReference type="SMART" id="SM00448">
    <property type="entry name" value="REC"/>
    <property type="match status" value="1"/>
</dbReference>
<evidence type="ECO:0000313" key="6">
    <source>
        <dbReference type="Proteomes" id="UP000748308"/>
    </source>
</evidence>
<dbReference type="AlphaFoldDB" id="A0A937X9Z5"/>
<dbReference type="GO" id="GO:0000160">
    <property type="term" value="P:phosphorelay signal transduction system"/>
    <property type="evidence" value="ECO:0007669"/>
    <property type="project" value="UniProtKB-KW"/>
</dbReference>
<evidence type="ECO:0000259" key="4">
    <source>
        <dbReference type="PROSITE" id="PS50110"/>
    </source>
</evidence>
<dbReference type="SUPFAM" id="SSF52172">
    <property type="entry name" value="CheY-like"/>
    <property type="match status" value="1"/>
</dbReference>
<feature type="modified residue" description="4-aspartylphosphate" evidence="3">
    <location>
        <position position="58"/>
    </location>
</feature>
<dbReference type="Gene3D" id="3.40.50.2300">
    <property type="match status" value="1"/>
</dbReference>
<name>A0A937X9Z5_UNCEI</name>
<dbReference type="PROSITE" id="PS50110">
    <property type="entry name" value="RESPONSE_REGULATORY"/>
    <property type="match status" value="1"/>
</dbReference>
<evidence type="ECO:0000256" key="3">
    <source>
        <dbReference type="PROSITE-ProRule" id="PRU00169"/>
    </source>
</evidence>
<dbReference type="PANTHER" id="PTHR45339">
    <property type="entry name" value="HYBRID SIGNAL TRANSDUCTION HISTIDINE KINASE J"/>
    <property type="match status" value="1"/>
</dbReference>
<proteinExistence type="predicted"/>
<dbReference type="PANTHER" id="PTHR45339:SF1">
    <property type="entry name" value="HYBRID SIGNAL TRANSDUCTION HISTIDINE KINASE J"/>
    <property type="match status" value="1"/>
</dbReference>
<accession>A0A937X9Z5</accession>
<sequence>MEAKGKRAYILLAEDEPTNQYVFRAILESGDYEVQIVDNGRAALEEQERRRPDIILLDMMMPIMDGYETARRMVLDARLDGIPILALTAKAMKGDAEKTLEAGCDDYMSKPIRRQELLGTVQRWLDRPIDEWMPRRMQLRGDSIAQTG</sequence>